<evidence type="ECO:0000313" key="2">
    <source>
        <dbReference type="Proteomes" id="UP000317778"/>
    </source>
</evidence>
<sequence length="143" mass="16688">MESAVEEIIRQFNSSYFLKEFTFFPRKISKSKGGTREISDGLIWLGDSVIFFQTKERGKVQKKPTEERQIKWFGKNVLGSAVCQMMGSLRTFEARREVDFWNLRGQRRRIKYSALKKKHYVVLQPLAPVSLPARVSRKEINNG</sequence>
<dbReference type="AlphaFoldDB" id="A0A532V034"/>
<protein>
    <submittedName>
        <fullName evidence="1">Uncharacterized protein</fullName>
    </submittedName>
</protein>
<organism evidence="1 2">
    <name type="scientific">candidate division TA06 bacterium B3_TA06</name>
    <dbReference type="NCBI Taxonomy" id="2012487"/>
    <lineage>
        <taxon>Bacteria</taxon>
        <taxon>Bacteria division TA06</taxon>
    </lineage>
</organism>
<dbReference type="EMBL" id="NJBO01000017">
    <property type="protein sequence ID" value="TKJ40573.1"/>
    <property type="molecule type" value="Genomic_DNA"/>
</dbReference>
<gene>
    <name evidence="1" type="ORF">CEE36_09295</name>
</gene>
<evidence type="ECO:0000313" key="1">
    <source>
        <dbReference type="EMBL" id="TKJ40573.1"/>
    </source>
</evidence>
<name>A0A532V034_UNCT6</name>
<accession>A0A532V034</accession>
<comment type="caution">
    <text evidence="1">The sequence shown here is derived from an EMBL/GenBank/DDBJ whole genome shotgun (WGS) entry which is preliminary data.</text>
</comment>
<dbReference type="Proteomes" id="UP000317778">
    <property type="component" value="Unassembled WGS sequence"/>
</dbReference>
<reference evidence="1 2" key="1">
    <citation type="submission" date="2017-06" db="EMBL/GenBank/DDBJ databases">
        <title>Novel microbial phyla capable of carbon fixation and sulfur reduction in deep-sea sediments.</title>
        <authorList>
            <person name="Huang J."/>
            <person name="Baker B."/>
            <person name="Wang Y."/>
        </authorList>
    </citation>
    <scope>NUCLEOTIDE SEQUENCE [LARGE SCALE GENOMIC DNA]</scope>
    <source>
        <strain evidence="1">B3_TA06</strain>
    </source>
</reference>
<proteinExistence type="predicted"/>